<keyword evidence="1" id="KW-0472">Membrane</keyword>
<name>C7N675_SLAHD</name>
<dbReference type="EMBL" id="CP001684">
    <property type="protein sequence ID" value="ACV22410.1"/>
    <property type="molecule type" value="Genomic_DNA"/>
</dbReference>
<evidence type="ECO:0000313" key="3">
    <source>
        <dbReference type="Proteomes" id="UP000002026"/>
    </source>
</evidence>
<proteinExistence type="predicted"/>
<protein>
    <recommendedName>
        <fullName evidence="4">SHOCT domain-containing protein</fullName>
    </recommendedName>
</protein>
<dbReference type="KEGG" id="shi:Shel_13890"/>
<reference evidence="2 3" key="1">
    <citation type="journal article" date="2009" name="Stand. Genomic Sci.">
        <title>Complete genome sequence of Slackia heliotrinireducens type strain (RHS 1).</title>
        <authorList>
            <person name="Pukall R."/>
            <person name="Lapidus A."/>
            <person name="Nolan M."/>
            <person name="Copeland A."/>
            <person name="Glavina Del Rio T."/>
            <person name="Lucas S."/>
            <person name="Chen F."/>
            <person name="Tice H."/>
            <person name="Cheng J.F."/>
            <person name="Chertkov O."/>
            <person name="Bruce D."/>
            <person name="Goodwin L."/>
            <person name="Kuske C."/>
            <person name="Brettin T."/>
            <person name="Detter J.C."/>
            <person name="Han C."/>
            <person name="Pitluck S."/>
            <person name="Pati A."/>
            <person name="Mavrommatis K."/>
            <person name="Ivanova N."/>
            <person name="Ovchinnikova G."/>
            <person name="Chen A."/>
            <person name="Palaniappan K."/>
            <person name="Schneider S."/>
            <person name="Rohde M."/>
            <person name="Chain P."/>
            <person name="D'haeseleer P."/>
            <person name="Goker M."/>
            <person name="Bristow J."/>
            <person name="Eisen J.A."/>
            <person name="Markowitz V."/>
            <person name="Kyrpides N.C."/>
            <person name="Klenk H.P."/>
            <person name="Hugenholtz P."/>
        </authorList>
    </citation>
    <scope>NUCLEOTIDE SEQUENCE [LARGE SCALE GENOMIC DNA]</scope>
    <source>
        <strain evidence="3">ATCC 29202 / DSM 20476 / NCTC 11029 / RHS 1</strain>
    </source>
</reference>
<feature type="transmembrane region" description="Helical" evidence="1">
    <location>
        <begin position="23"/>
        <end position="49"/>
    </location>
</feature>
<dbReference type="HOGENOM" id="CLU_1007964_0_0_11"/>
<dbReference type="Proteomes" id="UP000002026">
    <property type="component" value="Chromosome"/>
</dbReference>
<keyword evidence="1" id="KW-0812">Transmembrane</keyword>
<keyword evidence="1" id="KW-1133">Transmembrane helix</keyword>
<evidence type="ECO:0008006" key="4">
    <source>
        <dbReference type="Google" id="ProtNLM"/>
    </source>
</evidence>
<gene>
    <name evidence="2" type="ordered locus">Shel_13890</name>
</gene>
<feature type="transmembrane region" description="Helical" evidence="1">
    <location>
        <begin position="183"/>
        <end position="209"/>
    </location>
</feature>
<keyword evidence="3" id="KW-1185">Reference proteome</keyword>
<accession>C7N675</accession>
<dbReference type="AlphaFoldDB" id="C7N675"/>
<sequence>MTVIATPTQNQTIDPRIRSAARIAGVMGILALACSALGILGQVLLGYLYGWASEVAPIVVNPYNIILTIGMLVLIVGSFMCNRPVVAVGAGVCAVILALSVFQLISLTSMTWVPVYVYFGAVGNIIAAFAFIGIVVLSFIGVRSSHGVLRGFVMVFAVLACLVQVAYALSTFVSMVASGTDAAMGAMNFLCVGLPNMLNSLFVTLLLCLSAKWLTAIPGEGAASSHSAPVGGIASVQSAGSDTTAADVLELNRLHQNGLLTDQELAQALRALSGNS</sequence>
<feature type="transmembrane region" description="Helical" evidence="1">
    <location>
        <begin position="55"/>
        <end position="77"/>
    </location>
</feature>
<dbReference type="STRING" id="471855.Shel_13890"/>
<evidence type="ECO:0000256" key="1">
    <source>
        <dbReference type="SAM" id="Phobius"/>
    </source>
</evidence>
<feature type="transmembrane region" description="Helical" evidence="1">
    <location>
        <begin position="152"/>
        <end position="177"/>
    </location>
</feature>
<dbReference type="RefSeq" id="WP_012798512.1">
    <property type="nucleotide sequence ID" value="NC_013165.1"/>
</dbReference>
<feature type="transmembrane region" description="Helical" evidence="1">
    <location>
        <begin position="117"/>
        <end position="140"/>
    </location>
</feature>
<feature type="transmembrane region" description="Helical" evidence="1">
    <location>
        <begin position="84"/>
        <end position="105"/>
    </location>
</feature>
<evidence type="ECO:0000313" key="2">
    <source>
        <dbReference type="EMBL" id="ACV22410.1"/>
    </source>
</evidence>
<organism evidence="2 3">
    <name type="scientific">Slackia heliotrinireducens (strain ATCC 29202 / DSM 20476 / NCTC 11029 / RHS 1)</name>
    <name type="common">Peptococcus heliotrinreducens</name>
    <dbReference type="NCBI Taxonomy" id="471855"/>
    <lineage>
        <taxon>Bacteria</taxon>
        <taxon>Bacillati</taxon>
        <taxon>Actinomycetota</taxon>
        <taxon>Coriobacteriia</taxon>
        <taxon>Eggerthellales</taxon>
        <taxon>Eggerthellaceae</taxon>
        <taxon>Slackia</taxon>
    </lineage>
</organism>